<dbReference type="EMBL" id="JAGMVJ010000022">
    <property type="protein sequence ID" value="KAH7073224.1"/>
    <property type="molecule type" value="Genomic_DNA"/>
</dbReference>
<gene>
    <name evidence="2" type="ORF">FB567DRAFT_597539</name>
</gene>
<organism evidence="2 3">
    <name type="scientific">Paraphoma chrysanthemicola</name>
    <dbReference type="NCBI Taxonomy" id="798071"/>
    <lineage>
        <taxon>Eukaryota</taxon>
        <taxon>Fungi</taxon>
        <taxon>Dikarya</taxon>
        <taxon>Ascomycota</taxon>
        <taxon>Pezizomycotina</taxon>
        <taxon>Dothideomycetes</taxon>
        <taxon>Pleosporomycetidae</taxon>
        <taxon>Pleosporales</taxon>
        <taxon>Pleosporineae</taxon>
        <taxon>Phaeosphaeriaceae</taxon>
        <taxon>Paraphoma</taxon>
    </lineage>
</organism>
<evidence type="ECO:0000313" key="2">
    <source>
        <dbReference type="EMBL" id="KAH7073224.1"/>
    </source>
</evidence>
<reference evidence="2" key="1">
    <citation type="journal article" date="2021" name="Nat. Commun.">
        <title>Genetic determinants of endophytism in the Arabidopsis root mycobiome.</title>
        <authorList>
            <person name="Mesny F."/>
            <person name="Miyauchi S."/>
            <person name="Thiergart T."/>
            <person name="Pickel B."/>
            <person name="Atanasova L."/>
            <person name="Karlsson M."/>
            <person name="Huettel B."/>
            <person name="Barry K.W."/>
            <person name="Haridas S."/>
            <person name="Chen C."/>
            <person name="Bauer D."/>
            <person name="Andreopoulos W."/>
            <person name="Pangilinan J."/>
            <person name="LaButti K."/>
            <person name="Riley R."/>
            <person name="Lipzen A."/>
            <person name="Clum A."/>
            <person name="Drula E."/>
            <person name="Henrissat B."/>
            <person name="Kohler A."/>
            <person name="Grigoriev I.V."/>
            <person name="Martin F.M."/>
            <person name="Hacquard S."/>
        </authorList>
    </citation>
    <scope>NUCLEOTIDE SEQUENCE</scope>
    <source>
        <strain evidence="2">MPI-SDFR-AT-0120</strain>
    </source>
</reference>
<proteinExistence type="predicted"/>
<evidence type="ECO:0000256" key="1">
    <source>
        <dbReference type="SAM" id="SignalP"/>
    </source>
</evidence>
<dbReference type="AlphaFoldDB" id="A0A8K0QX15"/>
<evidence type="ECO:0000313" key="3">
    <source>
        <dbReference type="Proteomes" id="UP000813461"/>
    </source>
</evidence>
<dbReference type="OrthoDB" id="3775508at2759"/>
<sequence length="77" mass="8305">MKLSAFVAIALATVALASPAAVSLNRSVKEVRDEDGSVSALACVECPPCDGWYDDLCFKCVSIVELCKMIWPDRLDP</sequence>
<name>A0A8K0QX15_9PLEO</name>
<feature type="signal peptide" evidence="1">
    <location>
        <begin position="1"/>
        <end position="17"/>
    </location>
</feature>
<dbReference type="Proteomes" id="UP000813461">
    <property type="component" value="Unassembled WGS sequence"/>
</dbReference>
<comment type="caution">
    <text evidence="2">The sequence shown here is derived from an EMBL/GenBank/DDBJ whole genome shotgun (WGS) entry which is preliminary data.</text>
</comment>
<keyword evidence="3" id="KW-1185">Reference proteome</keyword>
<protein>
    <submittedName>
        <fullName evidence="2">Uncharacterized protein</fullName>
    </submittedName>
</protein>
<feature type="chain" id="PRO_5035464742" evidence="1">
    <location>
        <begin position="18"/>
        <end position="77"/>
    </location>
</feature>
<keyword evidence="1" id="KW-0732">Signal</keyword>
<accession>A0A8K0QX15</accession>